<dbReference type="SUPFAM" id="SSF54593">
    <property type="entry name" value="Glyoxalase/Bleomycin resistance protein/Dihydroxybiphenyl dioxygenase"/>
    <property type="match status" value="1"/>
</dbReference>
<gene>
    <name evidence="1" type="ORF">P7G31_05145</name>
</gene>
<accession>A0AAE4HUP6</accession>
<dbReference type="AlphaFoldDB" id="A0AAE4HUP6"/>
<dbReference type="EMBL" id="JARQAG010000005">
    <property type="protein sequence ID" value="MDT2731630.1"/>
    <property type="molecule type" value="Genomic_DNA"/>
</dbReference>
<evidence type="ECO:0000313" key="1">
    <source>
        <dbReference type="EMBL" id="MDT2731630.1"/>
    </source>
</evidence>
<reference evidence="1" key="1">
    <citation type="submission" date="2023-03" db="EMBL/GenBank/DDBJ databases">
        <authorList>
            <person name="Shen W."/>
            <person name="Cai J."/>
        </authorList>
    </citation>
    <scope>NUCLEOTIDE SEQUENCE</scope>
    <source>
        <strain evidence="1">P82-2</strain>
    </source>
</reference>
<organism evidence="1 2">
    <name type="scientific">Streptococcus parauberis</name>
    <dbReference type="NCBI Taxonomy" id="1348"/>
    <lineage>
        <taxon>Bacteria</taxon>
        <taxon>Bacillati</taxon>
        <taxon>Bacillota</taxon>
        <taxon>Bacilli</taxon>
        <taxon>Lactobacillales</taxon>
        <taxon>Streptococcaceae</taxon>
        <taxon>Streptococcus</taxon>
    </lineage>
</organism>
<proteinExistence type="predicted"/>
<dbReference type="Proteomes" id="UP001180515">
    <property type="component" value="Unassembled WGS sequence"/>
</dbReference>
<protein>
    <submittedName>
        <fullName evidence="1">Uncharacterized protein</fullName>
    </submittedName>
</protein>
<sequence length="81" mass="9584">MEFKSLMHIAFYTDQLDQMLGFYVNKLGMTKKSEVNYSIYLDRDDRPALQKIAREEPDRIFNIYLEADPGQFIELFTTHAT</sequence>
<evidence type="ECO:0000313" key="2">
    <source>
        <dbReference type="Proteomes" id="UP001180515"/>
    </source>
</evidence>
<dbReference type="Gene3D" id="3.10.180.10">
    <property type="entry name" value="2,3-Dihydroxybiphenyl 1,2-Dioxygenase, domain 1"/>
    <property type="match status" value="1"/>
</dbReference>
<name>A0AAE4HUP6_9STRE</name>
<dbReference type="InterPro" id="IPR029068">
    <property type="entry name" value="Glyas_Bleomycin-R_OHBP_Dase"/>
</dbReference>
<comment type="caution">
    <text evidence="1">The sequence shown here is derived from an EMBL/GenBank/DDBJ whole genome shotgun (WGS) entry which is preliminary data.</text>
</comment>
<dbReference type="RefSeq" id="WP_204365266.1">
    <property type="nucleotide sequence ID" value="NZ_CP104046.1"/>
</dbReference>